<dbReference type="EMBL" id="BK016097">
    <property type="protein sequence ID" value="DAF94846.1"/>
    <property type="molecule type" value="Genomic_DNA"/>
</dbReference>
<protein>
    <submittedName>
        <fullName evidence="2">Uncharacterized protein</fullName>
    </submittedName>
</protein>
<name>A0A8S5UKE7_9CAUD</name>
<evidence type="ECO:0000313" key="2">
    <source>
        <dbReference type="EMBL" id="DAF94846.1"/>
    </source>
</evidence>
<reference evidence="2" key="1">
    <citation type="journal article" date="2021" name="Proc. Natl. Acad. Sci. U.S.A.">
        <title>A Catalog of Tens of Thousands of Viruses from Human Metagenomes Reveals Hidden Associations with Chronic Diseases.</title>
        <authorList>
            <person name="Tisza M.J."/>
            <person name="Buck C.B."/>
        </authorList>
    </citation>
    <scope>NUCLEOTIDE SEQUENCE</scope>
    <source>
        <strain evidence="2">CtTrm2</strain>
    </source>
</reference>
<proteinExistence type="predicted"/>
<keyword evidence="1" id="KW-0472">Membrane</keyword>
<organism evidence="2">
    <name type="scientific">Myoviridae sp. ctTrm2</name>
    <dbReference type="NCBI Taxonomy" id="2825114"/>
    <lineage>
        <taxon>Viruses</taxon>
        <taxon>Duplodnaviria</taxon>
        <taxon>Heunggongvirae</taxon>
        <taxon>Uroviricota</taxon>
        <taxon>Caudoviricetes</taxon>
    </lineage>
</organism>
<keyword evidence="1" id="KW-0812">Transmembrane</keyword>
<sequence length="36" mass="4159">MGIWFDGLYLTVFFYIGVLYTLAISSKLTLKRKKTA</sequence>
<accession>A0A8S5UKE7</accession>
<keyword evidence="1" id="KW-1133">Transmembrane helix</keyword>
<feature type="transmembrane region" description="Helical" evidence="1">
    <location>
        <begin position="12"/>
        <end position="30"/>
    </location>
</feature>
<evidence type="ECO:0000256" key="1">
    <source>
        <dbReference type="SAM" id="Phobius"/>
    </source>
</evidence>